<organism evidence="1">
    <name type="scientific">Prunus dulcis</name>
    <name type="common">Almond</name>
    <name type="synonym">Amygdalus dulcis</name>
    <dbReference type="NCBI Taxonomy" id="3755"/>
    <lineage>
        <taxon>Eukaryota</taxon>
        <taxon>Viridiplantae</taxon>
        <taxon>Streptophyta</taxon>
        <taxon>Embryophyta</taxon>
        <taxon>Tracheophyta</taxon>
        <taxon>Spermatophyta</taxon>
        <taxon>Magnoliopsida</taxon>
        <taxon>eudicotyledons</taxon>
        <taxon>Gunneridae</taxon>
        <taxon>Pentapetalae</taxon>
        <taxon>rosids</taxon>
        <taxon>fabids</taxon>
        <taxon>Rosales</taxon>
        <taxon>Rosaceae</taxon>
        <taxon>Amygdaloideae</taxon>
        <taxon>Amygdaleae</taxon>
        <taxon>Prunus</taxon>
    </lineage>
</organism>
<name>A0A4Y1RQC4_PRUDU</name>
<accession>A0A4Y1RQC4</accession>
<reference evidence="1" key="1">
    <citation type="journal article" date="2019" name="Science">
        <title>Mutation of a bHLH transcription factor allowed almond domestication.</title>
        <authorList>
            <person name="Sanchez-Perez R."/>
            <person name="Pavan S."/>
            <person name="Mazzeo R."/>
            <person name="Moldovan C."/>
            <person name="Aiese Cigliano R."/>
            <person name="Del Cueto J."/>
            <person name="Ricciardi F."/>
            <person name="Lotti C."/>
            <person name="Ricciardi L."/>
            <person name="Dicenta F."/>
            <person name="Lopez-Marques R.L."/>
            <person name="Lindberg Moller B."/>
        </authorList>
    </citation>
    <scope>NUCLEOTIDE SEQUENCE</scope>
</reference>
<gene>
    <name evidence="1" type="ORF">Prudu_018250</name>
</gene>
<dbReference type="AlphaFoldDB" id="A0A4Y1RQC4"/>
<sequence>MTRPVVSVNTCIQSQANLCESQGHGHGTRGDDLNNLSTFSGAIAVCKTFSNG</sequence>
<protein>
    <submittedName>
        <fullName evidence="1">Uncharacterized protein</fullName>
    </submittedName>
</protein>
<proteinExistence type="predicted"/>
<dbReference type="EMBL" id="AP019302">
    <property type="protein sequence ID" value="BBH06564.1"/>
    <property type="molecule type" value="Genomic_DNA"/>
</dbReference>
<evidence type="ECO:0000313" key="1">
    <source>
        <dbReference type="EMBL" id="BBH06564.1"/>
    </source>
</evidence>